<sequence length="297" mass="33261">MEKEVSRVPVFVWLYFLCVKMPASNSFWSNAELQTFLTIIGDRDIQAELDGMIRNEKVFKEVSQRMAAEGFQRTSEQCRAKLKKIKAHYRKVKDSNGRSGNGRSTWKWYDVVDAIYGHRPSNRGSEGGLDSATSILESLINPVDTSEAENTPSSEEPSTSSSSTPGPSVPPSPLSVPSVPPSPRPVPSPPPSPLSTTTREEHLPCRRRTGDRRRRLEARTQVIFDELQIADGRQMDRMEGISREQVNWMQQDAAAARQHELQIAERYFEHLGALNAVLGLVAQRMGSSSDFLPPPRQ</sequence>
<dbReference type="PANTHER" id="PTHR47595:SF1">
    <property type="entry name" value="MYB_SANT-LIKE DNA-BINDING DOMAIN-CONTAINING PROTEIN"/>
    <property type="match status" value="1"/>
</dbReference>
<feature type="domain" description="Myb/SANT-like DNA-binding" evidence="2">
    <location>
        <begin position="27"/>
        <end position="115"/>
    </location>
</feature>
<gene>
    <name evidence="3" type="primary">Nfu_g_1_008019</name>
</gene>
<reference evidence="3" key="1">
    <citation type="submission" date="2016-05" db="EMBL/GenBank/DDBJ databases">
        <authorList>
            <person name="Lavstsen T."/>
            <person name="Jespersen J.S."/>
        </authorList>
    </citation>
    <scope>NUCLEOTIDE SEQUENCE</scope>
    <source>
        <tissue evidence="3">Brain</tissue>
    </source>
</reference>
<proteinExistence type="predicted"/>
<accession>A0A1A7ZF10</accession>
<feature type="compositionally biased region" description="Pro residues" evidence="1">
    <location>
        <begin position="167"/>
        <end position="193"/>
    </location>
</feature>
<organism evidence="3">
    <name type="scientific">Nothobranchius furzeri</name>
    <name type="common">Turquoise killifish</name>
    <dbReference type="NCBI Taxonomy" id="105023"/>
    <lineage>
        <taxon>Eukaryota</taxon>
        <taxon>Metazoa</taxon>
        <taxon>Chordata</taxon>
        <taxon>Craniata</taxon>
        <taxon>Vertebrata</taxon>
        <taxon>Euteleostomi</taxon>
        <taxon>Actinopterygii</taxon>
        <taxon>Neopterygii</taxon>
        <taxon>Teleostei</taxon>
        <taxon>Neoteleostei</taxon>
        <taxon>Acanthomorphata</taxon>
        <taxon>Ovalentaria</taxon>
        <taxon>Atherinomorphae</taxon>
        <taxon>Cyprinodontiformes</taxon>
        <taxon>Nothobranchiidae</taxon>
        <taxon>Nothobranchius</taxon>
    </lineage>
</organism>
<feature type="compositionally biased region" description="Low complexity" evidence="1">
    <location>
        <begin position="151"/>
        <end position="166"/>
    </location>
</feature>
<feature type="compositionally biased region" description="Basic residues" evidence="1">
    <location>
        <begin position="205"/>
        <end position="214"/>
    </location>
</feature>
<dbReference type="AlphaFoldDB" id="A0A1A7ZF10"/>
<evidence type="ECO:0000313" key="3">
    <source>
        <dbReference type="EMBL" id="SBP41407.1"/>
    </source>
</evidence>
<dbReference type="Gene3D" id="1.10.10.60">
    <property type="entry name" value="Homeodomain-like"/>
    <property type="match status" value="1"/>
</dbReference>
<reference evidence="3" key="2">
    <citation type="submission" date="2016-06" db="EMBL/GenBank/DDBJ databases">
        <title>The genome of a short-lived fish provides insights into sex chromosome evolution and the genetic control of aging.</title>
        <authorList>
            <person name="Reichwald K."/>
            <person name="Felder M."/>
            <person name="Petzold A."/>
            <person name="Koch P."/>
            <person name="Groth M."/>
            <person name="Platzer M."/>
        </authorList>
    </citation>
    <scope>NUCLEOTIDE SEQUENCE</scope>
    <source>
        <tissue evidence="3">Brain</tissue>
    </source>
</reference>
<dbReference type="PANTHER" id="PTHR47595">
    <property type="entry name" value="HEAT SHOCK 70 KDA PROTEIN 14"/>
    <property type="match status" value="1"/>
</dbReference>
<feature type="region of interest" description="Disordered" evidence="1">
    <location>
        <begin position="143"/>
        <end position="214"/>
    </location>
</feature>
<evidence type="ECO:0000259" key="2">
    <source>
        <dbReference type="Pfam" id="PF13837"/>
    </source>
</evidence>
<protein>
    <recommendedName>
        <fullName evidence="2">Myb/SANT-like DNA-binding domain-containing protein</fullName>
    </recommendedName>
</protein>
<dbReference type="Pfam" id="PF13837">
    <property type="entry name" value="Myb_DNA-bind_4"/>
    <property type="match status" value="1"/>
</dbReference>
<dbReference type="EMBL" id="HADY01002922">
    <property type="protein sequence ID" value="SBP41407.1"/>
    <property type="molecule type" value="Transcribed_RNA"/>
</dbReference>
<dbReference type="FunFam" id="1.10.10.60:FF:000032">
    <property type="entry name" value="Zinc finger and SCAN domain-containing 20"/>
    <property type="match status" value="1"/>
</dbReference>
<dbReference type="InterPro" id="IPR044822">
    <property type="entry name" value="Myb_DNA-bind_4"/>
</dbReference>
<name>A0A1A7ZF10_NOTFU</name>
<evidence type="ECO:0000256" key="1">
    <source>
        <dbReference type="SAM" id="MobiDB-lite"/>
    </source>
</evidence>